<evidence type="ECO:0000313" key="3">
    <source>
        <dbReference type="EMBL" id="RCX09308.1"/>
    </source>
</evidence>
<dbReference type="Proteomes" id="UP000253034">
    <property type="component" value="Unassembled WGS sequence"/>
</dbReference>
<dbReference type="SUPFAM" id="SSF143120">
    <property type="entry name" value="YefM-like"/>
    <property type="match status" value="1"/>
</dbReference>
<comment type="function">
    <text evidence="2">Antitoxin component of a type II toxin-antitoxin (TA) system.</text>
</comment>
<keyword evidence="4" id="KW-1185">Reference proteome</keyword>
<comment type="similarity">
    <text evidence="1 2">Belongs to the phD/YefM antitoxin family.</text>
</comment>
<dbReference type="NCBIfam" id="TIGR01552">
    <property type="entry name" value="phd_fam"/>
    <property type="match status" value="1"/>
</dbReference>
<dbReference type="InterPro" id="IPR036165">
    <property type="entry name" value="YefM-like_sf"/>
</dbReference>
<proteinExistence type="inferred from homology"/>
<evidence type="ECO:0000313" key="4">
    <source>
        <dbReference type="Proteomes" id="UP000253034"/>
    </source>
</evidence>
<dbReference type="Pfam" id="PF02604">
    <property type="entry name" value="PhdYeFM_antitox"/>
    <property type="match status" value="1"/>
</dbReference>
<sequence length="93" mass="11353">MMNTHVRPVRDLRNNYPELADIIKHHDHVIITNNGKSESVLISFEEFKKYEEFLHYRYIEEKLAEAEAQAKDPNTKWLKHEEVWKKLREKYEL</sequence>
<dbReference type="RefSeq" id="WP_114299987.1">
    <property type="nucleotide sequence ID" value="NZ_QPJT01000037.1"/>
</dbReference>
<dbReference type="EMBL" id="QPJT01000037">
    <property type="protein sequence ID" value="RCX09308.1"/>
    <property type="molecule type" value="Genomic_DNA"/>
</dbReference>
<dbReference type="AlphaFoldDB" id="A0A369ALU6"/>
<dbReference type="OrthoDB" id="9795585at2"/>
<dbReference type="Gene3D" id="3.40.1620.10">
    <property type="entry name" value="YefM-like domain"/>
    <property type="match status" value="1"/>
</dbReference>
<evidence type="ECO:0000256" key="2">
    <source>
        <dbReference type="RuleBase" id="RU362080"/>
    </source>
</evidence>
<protein>
    <recommendedName>
        <fullName evidence="2">Antitoxin</fullName>
    </recommendedName>
</protein>
<evidence type="ECO:0000256" key="1">
    <source>
        <dbReference type="ARBA" id="ARBA00009981"/>
    </source>
</evidence>
<organism evidence="3 4">
    <name type="scientific">Anaerobacterium chartisolvens</name>
    <dbReference type="NCBI Taxonomy" id="1297424"/>
    <lineage>
        <taxon>Bacteria</taxon>
        <taxon>Bacillati</taxon>
        <taxon>Bacillota</taxon>
        <taxon>Clostridia</taxon>
        <taxon>Eubacteriales</taxon>
        <taxon>Oscillospiraceae</taxon>
        <taxon>Anaerobacterium</taxon>
    </lineage>
</organism>
<gene>
    <name evidence="3" type="ORF">DFR58_13723</name>
</gene>
<reference evidence="3 4" key="1">
    <citation type="submission" date="2018-07" db="EMBL/GenBank/DDBJ databases">
        <title>Genomic Encyclopedia of Type Strains, Phase IV (KMG-IV): sequencing the most valuable type-strain genomes for metagenomic binning, comparative biology and taxonomic classification.</title>
        <authorList>
            <person name="Goeker M."/>
        </authorList>
    </citation>
    <scope>NUCLEOTIDE SEQUENCE [LARGE SCALE GENOMIC DNA]</scope>
    <source>
        <strain evidence="3 4">DSM 27016</strain>
    </source>
</reference>
<name>A0A369ALU6_9FIRM</name>
<accession>A0A369ALU6</accession>
<comment type="caution">
    <text evidence="3">The sequence shown here is derived from an EMBL/GenBank/DDBJ whole genome shotgun (WGS) entry which is preliminary data.</text>
</comment>
<dbReference type="InterPro" id="IPR006442">
    <property type="entry name" value="Antitoxin_Phd/YefM"/>
</dbReference>